<accession>A0A9X3FXM4</accession>
<keyword evidence="5 8" id="KW-0456">Lyase</keyword>
<feature type="binding site" evidence="7">
    <location>
        <position position="41"/>
    </location>
    <ligand>
        <name>Zn(2+)</name>
        <dbReference type="ChEBI" id="CHEBI:29105"/>
    </ligand>
</feature>
<feature type="binding site" evidence="7">
    <location>
        <position position="43"/>
    </location>
    <ligand>
        <name>Zn(2+)</name>
        <dbReference type="ChEBI" id="CHEBI:29105"/>
    </ligand>
</feature>
<evidence type="ECO:0000256" key="7">
    <source>
        <dbReference type="PIRSR" id="PIRSR601765-1"/>
    </source>
</evidence>
<dbReference type="GO" id="GO:0015976">
    <property type="term" value="P:carbon utilization"/>
    <property type="evidence" value="ECO:0007669"/>
    <property type="project" value="InterPro"/>
</dbReference>
<evidence type="ECO:0000313" key="10">
    <source>
        <dbReference type="Proteomes" id="UP001146670"/>
    </source>
</evidence>
<evidence type="ECO:0000256" key="2">
    <source>
        <dbReference type="ARBA" id="ARBA00012925"/>
    </source>
</evidence>
<evidence type="ECO:0000256" key="3">
    <source>
        <dbReference type="ARBA" id="ARBA00022723"/>
    </source>
</evidence>
<dbReference type="AlphaFoldDB" id="A0A9X3FXM4"/>
<dbReference type="Proteomes" id="UP001146670">
    <property type="component" value="Unassembled WGS sequence"/>
</dbReference>
<dbReference type="GO" id="GO:0004089">
    <property type="term" value="F:carbonate dehydratase activity"/>
    <property type="evidence" value="ECO:0007669"/>
    <property type="project" value="UniProtKB-UniRule"/>
</dbReference>
<dbReference type="GO" id="GO:0008270">
    <property type="term" value="F:zinc ion binding"/>
    <property type="evidence" value="ECO:0007669"/>
    <property type="project" value="UniProtKB-UniRule"/>
</dbReference>
<comment type="function">
    <text evidence="8">Reversible hydration of carbon dioxide.</text>
</comment>
<dbReference type="SUPFAM" id="SSF53056">
    <property type="entry name" value="beta-carbonic anhydrase, cab"/>
    <property type="match status" value="1"/>
</dbReference>
<dbReference type="InterPro" id="IPR001765">
    <property type="entry name" value="Carbonic_anhydrase"/>
</dbReference>
<organism evidence="9 10">
    <name type="scientific">Aerococcus kribbianus</name>
    <dbReference type="NCBI Taxonomy" id="2999064"/>
    <lineage>
        <taxon>Bacteria</taxon>
        <taxon>Bacillati</taxon>
        <taxon>Bacillota</taxon>
        <taxon>Bacilli</taxon>
        <taxon>Lactobacillales</taxon>
        <taxon>Aerococcaceae</taxon>
        <taxon>Aerococcus</taxon>
    </lineage>
</organism>
<dbReference type="InterPro" id="IPR015892">
    <property type="entry name" value="Carbonic_anhydrase_CS"/>
</dbReference>
<keyword evidence="10" id="KW-1185">Reference proteome</keyword>
<evidence type="ECO:0000256" key="8">
    <source>
        <dbReference type="RuleBase" id="RU003956"/>
    </source>
</evidence>
<comment type="cofactor">
    <cofactor evidence="7">
        <name>Zn(2+)</name>
        <dbReference type="ChEBI" id="CHEBI:29105"/>
    </cofactor>
    <text evidence="7">Binds 1 zinc ion per subunit.</text>
</comment>
<reference evidence="9" key="1">
    <citation type="submission" date="2022-12" db="EMBL/GenBank/DDBJ databases">
        <title>Description and comparative metabolic analysis of Aerococcus sp. nov., isolated from the feces of a pig.</title>
        <authorList>
            <person name="Chang Y.-H."/>
        </authorList>
    </citation>
    <scope>NUCLEOTIDE SEQUENCE</scope>
    <source>
        <strain evidence="9">YH-aer222</strain>
    </source>
</reference>
<protein>
    <recommendedName>
        <fullName evidence="2 8">Carbonic anhydrase</fullName>
        <ecNumber evidence="2 8">4.2.1.1</ecNumber>
    </recommendedName>
    <alternativeName>
        <fullName evidence="8">Carbonate dehydratase</fullName>
    </alternativeName>
</protein>
<evidence type="ECO:0000256" key="5">
    <source>
        <dbReference type="ARBA" id="ARBA00023239"/>
    </source>
</evidence>
<sequence>MSEDDLIGRYQSFLSDDVAKESEYFASLAKEQHPHTLFITCSDSRVIPERILRADAGEIFHVRNIANIIPEVSRVDQGYGLATMAAIEFAVVVLEVEHIILCGHSNCGGCRNALFPTAKLESMPALRNWLAQLMPLSIQVKMDLEGQSPEVQARALEKLNIVEQYRQLLKLPLIQKKMAADKLQTHAWYYQVHSGEVASYNIETQEFENLPKV</sequence>
<dbReference type="SMART" id="SM00947">
    <property type="entry name" value="Pro_CA"/>
    <property type="match status" value="1"/>
</dbReference>
<dbReference type="PROSITE" id="PS00705">
    <property type="entry name" value="PROK_CO2_ANHYDRASE_2"/>
    <property type="match status" value="1"/>
</dbReference>
<evidence type="ECO:0000313" key="9">
    <source>
        <dbReference type="EMBL" id="MCZ0726412.1"/>
    </source>
</evidence>
<feature type="binding site" evidence="7">
    <location>
        <position position="104"/>
    </location>
    <ligand>
        <name>Zn(2+)</name>
        <dbReference type="ChEBI" id="CHEBI:29105"/>
    </ligand>
</feature>
<comment type="catalytic activity">
    <reaction evidence="6 8">
        <text>hydrogencarbonate + H(+) = CO2 + H2O</text>
        <dbReference type="Rhea" id="RHEA:10748"/>
        <dbReference type="ChEBI" id="CHEBI:15377"/>
        <dbReference type="ChEBI" id="CHEBI:15378"/>
        <dbReference type="ChEBI" id="CHEBI:16526"/>
        <dbReference type="ChEBI" id="CHEBI:17544"/>
        <dbReference type="EC" id="4.2.1.1"/>
    </reaction>
</comment>
<comment type="caution">
    <text evidence="9">The sequence shown here is derived from an EMBL/GenBank/DDBJ whole genome shotgun (WGS) entry which is preliminary data.</text>
</comment>
<feature type="binding site" evidence="7">
    <location>
        <position position="107"/>
    </location>
    <ligand>
        <name>Zn(2+)</name>
        <dbReference type="ChEBI" id="CHEBI:29105"/>
    </ligand>
</feature>
<dbReference type="EC" id="4.2.1.1" evidence="2 8"/>
<keyword evidence="4 7" id="KW-0862">Zinc</keyword>
<proteinExistence type="inferred from homology"/>
<gene>
    <name evidence="9" type="ORF">OW157_07570</name>
</gene>
<dbReference type="Pfam" id="PF00484">
    <property type="entry name" value="Pro_CA"/>
    <property type="match status" value="1"/>
</dbReference>
<dbReference type="PROSITE" id="PS00704">
    <property type="entry name" value="PROK_CO2_ANHYDRASE_1"/>
    <property type="match status" value="1"/>
</dbReference>
<name>A0A9X3FXM4_9LACT</name>
<keyword evidence="3 7" id="KW-0479">Metal-binding</keyword>
<dbReference type="EMBL" id="JAPRFR010000004">
    <property type="protein sequence ID" value="MCZ0726412.1"/>
    <property type="molecule type" value="Genomic_DNA"/>
</dbReference>
<dbReference type="RefSeq" id="WP_268752638.1">
    <property type="nucleotide sequence ID" value="NZ_JAPRFQ010000004.1"/>
</dbReference>
<dbReference type="PANTHER" id="PTHR11002:SF76">
    <property type="entry name" value="CARBONIC ANHYDRASE"/>
    <property type="match status" value="1"/>
</dbReference>
<evidence type="ECO:0000256" key="4">
    <source>
        <dbReference type="ARBA" id="ARBA00022833"/>
    </source>
</evidence>
<comment type="similarity">
    <text evidence="1 8">Belongs to the beta-class carbonic anhydrase family.</text>
</comment>
<dbReference type="Gene3D" id="3.40.1050.10">
    <property type="entry name" value="Carbonic anhydrase"/>
    <property type="match status" value="1"/>
</dbReference>
<evidence type="ECO:0000256" key="1">
    <source>
        <dbReference type="ARBA" id="ARBA00006217"/>
    </source>
</evidence>
<dbReference type="PANTHER" id="PTHR11002">
    <property type="entry name" value="CARBONIC ANHYDRASE"/>
    <property type="match status" value="1"/>
</dbReference>
<dbReference type="InterPro" id="IPR036874">
    <property type="entry name" value="Carbonic_anhydrase_sf"/>
</dbReference>
<evidence type="ECO:0000256" key="6">
    <source>
        <dbReference type="ARBA" id="ARBA00048348"/>
    </source>
</evidence>